<feature type="compositionally biased region" description="Low complexity" evidence="1">
    <location>
        <begin position="230"/>
        <end position="257"/>
    </location>
</feature>
<dbReference type="SMART" id="SM00635">
    <property type="entry name" value="BID_2"/>
    <property type="match status" value="1"/>
</dbReference>
<keyword evidence="4" id="KW-1185">Reference proteome</keyword>
<proteinExistence type="predicted"/>
<feature type="region of interest" description="Disordered" evidence="1">
    <location>
        <begin position="218"/>
        <end position="266"/>
    </location>
</feature>
<dbReference type="SUPFAM" id="SSF49373">
    <property type="entry name" value="Invasin/intimin cell-adhesion fragments"/>
    <property type="match status" value="1"/>
</dbReference>
<reference evidence="3 4" key="2">
    <citation type="submission" date="2009-02" db="EMBL/GenBank/DDBJ databases">
        <title>Draft genome sequence of Clostridium methylpentosum (DSM 5476).</title>
        <authorList>
            <person name="Sudarsanam P."/>
            <person name="Ley R."/>
            <person name="Guruge J."/>
            <person name="Turnbaugh P.J."/>
            <person name="Mahowald M."/>
            <person name="Liep D."/>
            <person name="Gordon J."/>
        </authorList>
    </citation>
    <scope>NUCLEOTIDE SEQUENCE [LARGE SCALE GENOMIC DNA]</scope>
    <source>
        <strain evidence="3 4">DSM 5476</strain>
    </source>
</reference>
<comment type="caution">
    <text evidence="3">The sequence shown here is derived from an EMBL/GenBank/DDBJ whole genome shotgun (WGS) entry which is preliminary data.</text>
</comment>
<dbReference type="AlphaFoldDB" id="C0ECX7"/>
<dbReference type="eggNOG" id="ENOG50331HK">
    <property type="taxonomic scope" value="Bacteria"/>
</dbReference>
<evidence type="ECO:0000313" key="4">
    <source>
        <dbReference type="Proteomes" id="UP000003340"/>
    </source>
</evidence>
<sequence>MSRRKEIVKMERISDKIKHFGTWLLICVLLSCCLTSCGDPKLESISISIPSQTLYLDDPVRVTVKGQPADINTKDVTIKSSDESIIKITDERIVTGIKEGTTTIYAETPDGKLKSETIQITVKDKAKEQAKQDQQSADKIVAEIDKIGEVTLESKSDIETARKQYDQSSSAIQKLVTNYTVLQAAEAEFKSLQEAENARLEAEKEQARLQAEQEAQRAAAEKAAAEKAASDAAAQAAAAEAQRNQNNGGNQGNQGNNTPNSRTVYITPTGKKYHYNNHCNGGSYRESTLDEALRRGLGPCKKCVG</sequence>
<dbReference type="Gene3D" id="2.60.40.1080">
    <property type="match status" value="1"/>
</dbReference>
<accession>C0ECX7</accession>
<dbReference type="InterPro" id="IPR008964">
    <property type="entry name" value="Invasin/intimin_cell_adhesion"/>
</dbReference>
<evidence type="ECO:0000313" key="3">
    <source>
        <dbReference type="EMBL" id="EEG30629.1"/>
    </source>
</evidence>
<evidence type="ECO:0000256" key="1">
    <source>
        <dbReference type="SAM" id="MobiDB-lite"/>
    </source>
</evidence>
<organism evidence="3 4">
    <name type="scientific">[Clostridium] methylpentosum DSM 5476</name>
    <dbReference type="NCBI Taxonomy" id="537013"/>
    <lineage>
        <taxon>Bacteria</taxon>
        <taxon>Bacillati</taxon>
        <taxon>Bacillota</taxon>
        <taxon>Clostridia</taxon>
        <taxon>Eubacteriales</taxon>
        <taxon>Oscillospiraceae</taxon>
        <taxon>Oscillospiraceae incertae sedis</taxon>
    </lineage>
</organism>
<protein>
    <submittedName>
        <fullName evidence="3">Bacterial group 2 Ig-like protein</fullName>
    </submittedName>
</protein>
<feature type="domain" description="BIG2" evidence="2">
    <location>
        <begin position="41"/>
        <end position="118"/>
    </location>
</feature>
<feature type="compositionally biased region" description="Basic and acidic residues" evidence="1">
    <location>
        <begin position="219"/>
        <end position="229"/>
    </location>
</feature>
<name>C0ECX7_9FIRM</name>
<dbReference type="InterPro" id="IPR003343">
    <property type="entry name" value="Big_2"/>
</dbReference>
<dbReference type="PROSITE" id="PS51257">
    <property type="entry name" value="PROKAR_LIPOPROTEIN"/>
    <property type="match status" value="1"/>
</dbReference>
<dbReference type="Proteomes" id="UP000003340">
    <property type="component" value="Unassembled WGS sequence"/>
</dbReference>
<dbReference type="HOGENOM" id="CLU_911220_0_0_9"/>
<reference evidence="3 4" key="1">
    <citation type="submission" date="2009-01" db="EMBL/GenBank/DDBJ databases">
        <authorList>
            <person name="Fulton L."/>
            <person name="Clifton S."/>
            <person name="Fulton B."/>
            <person name="Xu J."/>
            <person name="Minx P."/>
            <person name="Pepin K.H."/>
            <person name="Johnson M."/>
            <person name="Bhonagiri V."/>
            <person name="Nash W.E."/>
            <person name="Mardis E.R."/>
            <person name="Wilson R.K."/>
        </authorList>
    </citation>
    <scope>NUCLEOTIDE SEQUENCE [LARGE SCALE GENOMIC DNA]</scope>
    <source>
        <strain evidence="3 4">DSM 5476</strain>
    </source>
</reference>
<gene>
    <name evidence="3" type="ORF">CLOSTMETH_01698</name>
</gene>
<dbReference type="EMBL" id="ACEC01000058">
    <property type="protein sequence ID" value="EEG30629.1"/>
    <property type="molecule type" value="Genomic_DNA"/>
</dbReference>
<dbReference type="STRING" id="537013.CLOSTMETH_01698"/>
<evidence type="ECO:0000259" key="2">
    <source>
        <dbReference type="SMART" id="SM00635"/>
    </source>
</evidence>